<feature type="compositionally biased region" description="Low complexity" evidence="1">
    <location>
        <begin position="293"/>
        <end position="304"/>
    </location>
</feature>
<name>A0A246BFF7_9DEIO</name>
<evidence type="ECO:0000256" key="1">
    <source>
        <dbReference type="SAM" id="MobiDB-lite"/>
    </source>
</evidence>
<feature type="compositionally biased region" description="Gly residues" evidence="1">
    <location>
        <begin position="258"/>
        <end position="292"/>
    </location>
</feature>
<evidence type="ECO:0000313" key="2">
    <source>
        <dbReference type="EMBL" id="OWL93952.1"/>
    </source>
</evidence>
<organism evidence="2 3">
    <name type="scientific">Deinococcus indicus</name>
    <dbReference type="NCBI Taxonomy" id="223556"/>
    <lineage>
        <taxon>Bacteria</taxon>
        <taxon>Thermotogati</taxon>
        <taxon>Deinococcota</taxon>
        <taxon>Deinococci</taxon>
        <taxon>Deinococcales</taxon>
        <taxon>Deinococcaceae</taxon>
        <taxon>Deinococcus</taxon>
    </lineage>
</organism>
<dbReference type="Proteomes" id="UP000197208">
    <property type="component" value="Unassembled WGS sequence"/>
</dbReference>
<evidence type="ECO:0000313" key="3">
    <source>
        <dbReference type="Proteomes" id="UP000197208"/>
    </source>
</evidence>
<dbReference type="AlphaFoldDB" id="A0A246BFF7"/>
<reference evidence="2 3" key="1">
    <citation type="submission" date="2017-05" db="EMBL/GenBank/DDBJ databases">
        <title>De novo genome assembly of Deniococcus indicus strain DR1.</title>
        <authorList>
            <person name="Chauhan D."/>
            <person name="Yennamalli R.M."/>
            <person name="Priyadarshini R."/>
        </authorList>
    </citation>
    <scope>NUCLEOTIDE SEQUENCE [LARGE SCALE GENOMIC DNA]</scope>
    <source>
        <strain evidence="2 3">DR1</strain>
    </source>
</reference>
<feature type="region of interest" description="Disordered" evidence="1">
    <location>
        <begin position="78"/>
        <end position="201"/>
    </location>
</feature>
<feature type="compositionally biased region" description="Low complexity" evidence="1">
    <location>
        <begin position="176"/>
        <end position="194"/>
    </location>
</feature>
<gene>
    <name evidence="2" type="ORF">CBQ26_17970</name>
</gene>
<sequence>MKVLLGLLLLVAAIGVYYLLTKPSADDLASQPQPPVVTGGPGDDTIPVTPAEPDPATGETPGVAVQPDAQVEVEVIPPFPTDGVATDPTAPAPGDVPPTPAGINPEGTLAAVPGNNPFRPLQVTGDSSAPAGQTPAPVTPDSTAPDTTASVPTPVVPAVDPLGSTGGPLGISPLPGANGSESSSGGAVPVPVIPGGDGSTGPVAQPVVVTPIPGGDPVVVNPGQTAPAQPAPVKPPVAGVSVPGVTSIPALTASTGGATNGTGGATNGTGGATNGTGGATNGTGGVTNGTGGTPATATPAPGTPQVITDLGSGNASVPALNELDAFVQTQELAFNAVVLGPVNTAIFRSKDGFVVVSVGQKLPDTQVTVKEVTATGATLSLGNNSRTLELDKR</sequence>
<feature type="region of interest" description="Disordered" evidence="1">
    <location>
        <begin position="25"/>
        <end position="63"/>
    </location>
</feature>
<feature type="region of interest" description="Disordered" evidence="1">
    <location>
        <begin position="253"/>
        <end position="305"/>
    </location>
</feature>
<comment type="caution">
    <text evidence="2">The sequence shown here is derived from an EMBL/GenBank/DDBJ whole genome shotgun (WGS) entry which is preliminary data.</text>
</comment>
<keyword evidence="3" id="KW-1185">Reference proteome</keyword>
<accession>A0A246BFF7</accession>
<feature type="compositionally biased region" description="Pro residues" evidence="1">
    <location>
        <begin position="90"/>
        <end position="100"/>
    </location>
</feature>
<protein>
    <submittedName>
        <fullName evidence="2">Uncharacterized protein</fullName>
    </submittedName>
</protein>
<dbReference type="EMBL" id="NHMK01000030">
    <property type="protein sequence ID" value="OWL93952.1"/>
    <property type="molecule type" value="Genomic_DNA"/>
</dbReference>
<proteinExistence type="predicted"/>
<feature type="compositionally biased region" description="Low complexity" evidence="1">
    <location>
        <begin position="142"/>
        <end position="161"/>
    </location>
</feature>